<name>A0ABN1VFC2_9PSEU</name>
<reference evidence="3 4" key="1">
    <citation type="journal article" date="2019" name="Int. J. Syst. Evol. Microbiol.">
        <title>The Global Catalogue of Microorganisms (GCM) 10K type strain sequencing project: providing services to taxonomists for standard genome sequencing and annotation.</title>
        <authorList>
            <consortium name="The Broad Institute Genomics Platform"/>
            <consortium name="The Broad Institute Genome Sequencing Center for Infectious Disease"/>
            <person name="Wu L."/>
            <person name="Ma J."/>
        </authorList>
    </citation>
    <scope>NUCLEOTIDE SEQUENCE [LARGE SCALE GENOMIC DNA]</scope>
    <source>
        <strain evidence="3 4">JCM 13022</strain>
    </source>
</reference>
<gene>
    <name evidence="3" type="ORF">GCM10009675_31330</name>
</gene>
<feature type="transmembrane region" description="Helical" evidence="1">
    <location>
        <begin position="73"/>
        <end position="91"/>
    </location>
</feature>
<dbReference type="Pfam" id="PF23636">
    <property type="entry name" value="DUF7144"/>
    <property type="match status" value="1"/>
</dbReference>
<keyword evidence="1" id="KW-0812">Transmembrane</keyword>
<protein>
    <recommendedName>
        <fullName evidence="2">DUF7144 domain-containing protein</fullName>
    </recommendedName>
</protein>
<feature type="transmembrane region" description="Helical" evidence="1">
    <location>
        <begin position="29"/>
        <end position="53"/>
    </location>
</feature>
<feature type="transmembrane region" description="Helical" evidence="1">
    <location>
        <begin position="98"/>
        <end position="116"/>
    </location>
</feature>
<sequence>MSETYPGTRAGESAASRLHDMRPAQGTGWVTFASIMLVLVGLFNVLFGLVALFEQDYYVVGDAGLLVFDLTGWGWIHLVIGGAAVLAGVALTTGATWARAVAAGLAGLNALAQVAFLPAYPAWSLVAIALDVLVIWAVVVHAGKPAAR</sequence>
<keyword evidence="1" id="KW-1133">Transmembrane helix</keyword>
<feature type="domain" description="DUF7144" evidence="2">
    <location>
        <begin position="29"/>
        <end position="142"/>
    </location>
</feature>
<comment type="caution">
    <text evidence="3">The sequence shown here is derived from an EMBL/GenBank/DDBJ whole genome shotgun (WGS) entry which is preliminary data.</text>
</comment>
<feature type="transmembrane region" description="Helical" evidence="1">
    <location>
        <begin position="122"/>
        <end position="142"/>
    </location>
</feature>
<evidence type="ECO:0000256" key="1">
    <source>
        <dbReference type="SAM" id="Phobius"/>
    </source>
</evidence>
<organism evidence="3 4">
    <name type="scientific">Prauserella alba</name>
    <dbReference type="NCBI Taxonomy" id="176898"/>
    <lineage>
        <taxon>Bacteria</taxon>
        <taxon>Bacillati</taxon>
        <taxon>Actinomycetota</taxon>
        <taxon>Actinomycetes</taxon>
        <taxon>Pseudonocardiales</taxon>
        <taxon>Pseudonocardiaceae</taxon>
        <taxon>Prauserella</taxon>
    </lineage>
</organism>
<dbReference type="InterPro" id="IPR055568">
    <property type="entry name" value="DUF7144"/>
</dbReference>
<keyword evidence="1" id="KW-0472">Membrane</keyword>
<accession>A0ABN1VFC2</accession>
<proteinExistence type="predicted"/>
<evidence type="ECO:0000313" key="3">
    <source>
        <dbReference type="EMBL" id="GAA1208997.1"/>
    </source>
</evidence>
<evidence type="ECO:0000259" key="2">
    <source>
        <dbReference type="Pfam" id="PF23636"/>
    </source>
</evidence>
<evidence type="ECO:0000313" key="4">
    <source>
        <dbReference type="Proteomes" id="UP001500467"/>
    </source>
</evidence>
<dbReference type="Proteomes" id="UP001500467">
    <property type="component" value="Unassembled WGS sequence"/>
</dbReference>
<dbReference type="EMBL" id="BAAALM010000010">
    <property type="protein sequence ID" value="GAA1208997.1"/>
    <property type="molecule type" value="Genomic_DNA"/>
</dbReference>
<keyword evidence="4" id="KW-1185">Reference proteome</keyword>